<accession>A0A383DJE6</accession>
<name>A0A383DJE6_9ZZZZ</name>
<dbReference type="AlphaFoldDB" id="A0A383DJE6"/>
<dbReference type="InterPro" id="IPR021888">
    <property type="entry name" value="DUF3499"/>
</dbReference>
<protein>
    <submittedName>
        <fullName evidence="1">Uncharacterized protein</fullName>
    </submittedName>
</protein>
<dbReference type="Pfam" id="PF12005">
    <property type="entry name" value="DUF3499"/>
    <property type="match status" value="1"/>
</dbReference>
<feature type="non-terminal residue" evidence="1">
    <location>
        <position position="58"/>
    </location>
</feature>
<organism evidence="1">
    <name type="scientific">marine metagenome</name>
    <dbReference type="NCBI Taxonomy" id="408172"/>
    <lineage>
        <taxon>unclassified sequences</taxon>
        <taxon>metagenomes</taxon>
        <taxon>ecological metagenomes</taxon>
    </lineage>
</organism>
<dbReference type="EMBL" id="UINC01217706">
    <property type="protein sequence ID" value="SVE44423.1"/>
    <property type="molecule type" value="Genomic_DNA"/>
</dbReference>
<evidence type="ECO:0000313" key="1">
    <source>
        <dbReference type="EMBL" id="SVE44423.1"/>
    </source>
</evidence>
<reference evidence="1" key="1">
    <citation type="submission" date="2018-05" db="EMBL/GenBank/DDBJ databases">
        <authorList>
            <person name="Lanie J.A."/>
            <person name="Ng W.-L."/>
            <person name="Kazmierczak K.M."/>
            <person name="Andrzejewski T.M."/>
            <person name="Davidsen T.M."/>
            <person name="Wayne K.J."/>
            <person name="Tettelin H."/>
            <person name="Glass J.I."/>
            <person name="Rusch D."/>
            <person name="Podicherti R."/>
            <person name="Tsui H.-C.T."/>
            <person name="Winkler M.E."/>
        </authorList>
    </citation>
    <scope>NUCLEOTIDE SEQUENCE</scope>
</reference>
<sequence length="58" mass="6555">VTISKSRLCSRPLCANDADVLLLFDYETRLVELRALTVARDTNLLELCAHHAESFRPP</sequence>
<feature type="non-terminal residue" evidence="1">
    <location>
        <position position="1"/>
    </location>
</feature>
<gene>
    <name evidence="1" type="ORF">METZ01_LOCUS497277</name>
</gene>
<proteinExistence type="predicted"/>